<dbReference type="InterPro" id="IPR000119">
    <property type="entry name" value="Hist_DNA-bd"/>
</dbReference>
<sequence>MSDVNAESTTQEFPAIQKPFTKSQLISTLAEGTGLTKKDITTVFDELSFLISQHLRGDGVGEFTLPGILKIRTVYKPATEERVGILALTGKETVFKAKPAKMDVKISALAGLKEMAQQGLSEMKE</sequence>
<evidence type="ECO:0000313" key="3">
    <source>
        <dbReference type="EMBL" id="VFK57577.1"/>
    </source>
</evidence>
<comment type="similarity">
    <text evidence="1">Belongs to the bacterial histone-like protein family.</text>
</comment>
<evidence type="ECO:0000313" key="4">
    <source>
        <dbReference type="EMBL" id="VFK66149.1"/>
    </source>
</evidence>
<dbReference type="AlphaFoldDB" id="A0A450ZV02"/>
<dbReference type="EMBL" id="CAADFY010000121">
    <property type="protein sequence ID" value="VFK57577.1"/>
    <property type="molecule type" value="Genomic_DNA"/>
</dbReference>
<dbReference type="InterPro" id="IPR010992">
    <property type="entry name" value="IHF-like_DNA-bd_dom_sf"/>
</dbReference>
<proteinExistence type="inferred from homology"/>
<reference evidence="3" key="1">
    <citation type="submission" date="2019-02" db="EMBL/GenBank/DDBJ databases">
        <authorList>
            <person name="Gruber-Vodicka R. H."/>
            <person name="Seah K. B. B."/>
        </authorList>
    </citation>
    <scope>NUCLEOTIDE SEQUENCE</scope>
    <source>
        <strain evidence="4">BECK_BY2</strain>
        <strain evidence="3">BECK_BY3</strain>
    </source>
</reference>
<evidence type="ECO:0000256" key="1">
    <source>
        <dbReference type="ARBA" id="ARBA00010529"/>
    </source>
</evidence>
<dbReference type="EMBL" id="CAADFV010000119">
    <property type="protein sequence ID" value="VFK66149.1"/>
    <property type="molecule type" value="Genomic_DNA"/>
</dbReference>
<dbReference type="Pfam" id="PF00216">
    <property type="entry name" value="Bac_DNA_binding"/>
    <property type="match status" value="1"/>
</dbReference>
<accession>A0A450ZV02</accession>
<dbReference type="CDD" id="cd13834">
    <property type="entry name" value="HU_like"/>
    <property type="match status" value="1"/>
</dbReference>
<organism evidence="3">
    <name type="scientific">Candidatus Kentrum sp. TUN</name>
    <dbReference type="NCBI Taxonomy" id="2126343"/>
    <lineage>
        <taxon>Bacteria</taxon>
        <taxon>Pseudomonadati</taxon>
        <taxon>Pseudomonadota</taxon>
        <taxon>Gammaproteobacteria</taxon>
        <taxon>Candidatus Kentrum</taxon>
    </lineage>
</organism>
<dbReference type="GO" id="GO:0030527">
    <property type="term" value="F:structural constituent of chromatin"/>
    <property type="evidence" value="ECO:0007669"/>
    <property type="project" value="InterPro"/>
</dbReference>
<dbReference type="GO" id="GO:0003677">
    <property type="term" value="F:DNA binding"/>
    <property type="evidence" value="ECO:0007669"/>
    <property type="project" value="UniProtKB-KW"/>
</dbReference>
<name>A0A450ZV02_9GAMM</name>
<evidence type="ECO:0000256" key="2">
    <source>
        <dbReference type="ARBA" id="ARBA00023125"/>
    </source>
</evidence>
<dbReference type="Gene3D" id="4.10.520.10">
    <property type="entry name" value="IHF-like DNA-binding proteins"/>
    <property type="match status" value="1"/>
</dbReference>
<dbReference type="SUPFAM" id="SSF47729">
    <property type="entry name" value="IHF-like DNA-binding proteins"/>
    <property type="match status" value="1"/>
</dbReference>
<protein>
    <submittedName>
        <fullName evidence="3">Nucleoid DNA-binding protein</fullName>
    </submittedName>
</protein>
<gene>
    <name evidence="4" type="ORF">BECKTUN1418E_GA0071001_11192</name>
    <name evidence="3" type="ORF">BECKTUN1418F_GA0071002_11212</name>
</gene>
<keyword evidence="2 3" id="KW-0238">DNA-binding</keyword>